<keyword evidence="3" id="KW-1185">Reference proteome</keyword>
<reference evidence="2 3" key="1">
    <citation type="submission" date="2020-09" db="EMBL/GenBank/DDBJ databases">
        <title>De no assembly of potato wild relative species, Solanum commersonii.</title>
        <authorList>
            <person name="Cho K."/>
        </authorList>
    </citation>
    <scope>NUCLEOTIDE SEQUENCE [LARGE SCALE GENOMIC DNA]</scope>
    <source>
        <strain evidence="2">LZ3.2</strain>
        <tissue evidence="2">Leaf</tissue>
    </source>
</reference>
<dbReference type="OrthoDB" id="1304272at2759"/>
<protein>
    <submittedName>
        <fullName evidence="2">Uncharacterized protein</fullName>
    </submittedName>
</protein>
<dbReference type="EMBL" id="JACXVP010000003">
    <property type="protein sequence ID" value="KAG5614282.1"/>
    <property type="molecule type" value="Genomic_DNA"/>
</dbReference>
<keyword evidence="1" id="KW-0812">Transmembrane</keyword>
<gene>
    <name evidence="2" type="ORF">H5410_014106</name>
</gene>
<organism evidence="2 3">
    <name type="scientific">Solanum commersonii</name>
    <name type="common">Commerson's wild potato</name>
    <name type="synonym">Commerson's nightshade</name>
    <dbReference type="NCBI Taxonomy" id="4109"/>
    <lineage>
        <taxon>Eukaryota</taxon>
        <taxon>Viridiplantae</taxon>
        <taxon>Streptophyta</taxon>
        <taxon>Embryophyta</taxon>
        <taxon>Tracheophyta</taxon>
        <taxon>Spermatophyta</taxon>
        <taxon>Magnoliopsida</taxon>
        <taxon>eudicotyledons</taxon>
        <taxon>Gunneridae</taxon>
        <taxon>Pentapetalae</taxon>
        <taxon>asterids</taxon>
        <taxon>lamiids</taxon>
        <taxon>Solanales</taxon>
        <taxon>Solanaceae</taxon>
        <taxon>Solanoideae</taxon>
        <taxon>Solaneae</taxon>
        <taxon>Solanum</taxon>
    </lineage>
</organism>
<evidence type="ECO:0000313" key="2">
    <source>
        <dbReference type="EMBL" id="KAG5614282.1"/>
    </source>
</evidence>
<keyword evidence="1" id="KW-1133">Transmembrane helix</keyword>
<accession>A0A9J5ZQE0</accession>
<feature type="transmembrane region" description="Helical" evidence="1">
    <location>
        <begin position="23"/>
        <end position="43"/>
    </location>
</feature>
<keyword evidence="1" id="KW-0472">Membrane</keyword>
<evidence type="ECO:0000256" key="1">
    <source>
        <dbReference type="SAM" id="Phobius"/>
    </source>
</evidence>
<dbReference type="AlphaFoldDB" id="A0A9J5ZQE0"/>
<sequence length="130" mass="14691">MTLSLHVDANFLTRASITAKGNLHYVVAAIICIQVVLTVNKFGASYYNLYKLLTTIGANLSWGIIDAAKGKTPTAQIFKLVYVYAIWIERNHRIFDKDSKTWESLAREIAYICCVRASQKTMQAIHQFAF</sequence>
<comment type="caution">
    <text evidence="2">The sequence shown here is derived from an EMBL/GenBank/DDBJ whole genome shotgun (WGS) entry which is preliminary data.</text>
</comment>
<dbReference type="Proteomes" id="UP000824120">
    <property type="component" value="Chromosome 3"/>
</dbReference>
<evidence type="ECO:0000313" key="3">
    <source>
        <dbReference type="Proteomes" id="UP000824120"/>
    </source>
</evidence>
<name>A0A9J5ZQE0_SOLCO</name>
<proteinExistence type="predicted"/>